<sequence>MRLIVPAHKLGGMGVKLWTVLPTLLALTLATYSPVRAETCATQDGKVAPECRCPSQTKRVSSGALCSVQRPEDRAAGLPSCFEQYQCRPIAAAVRSSRTMMIFMDWGLATVSPSAGQIIAAIRESATPTSRITISGHTDRSEERPAQLARARAEAVRDALIAAGVPGRSIVRLEAAGTRGLPVATSAGEREPRNRFVSVTIR</sequence>
<organism evidence="3 4">
    <name type="scientific">Bosea vaviloviae</name>
    <dbReference type="NCBI Taxonomy" id="1526658"/>
    <lineage>
        <taxon>Bacteria</taxon>
        <taxon>Pseudomonadati</taxon>
        <taxon>Pseudomonadota</taxon>
        <taxon>Alphaproteobacteria</taxon>
        <taxon>Hyphomicrobiales</taxon>
        <taxon>Boseaceae</taxon>
        <taxon>Bosea</taxon>
    </lineage>
</organism>
<name>A0A1D7U2Y0_9HYPH</name>
<feature type="domain" description="OmpA-like" evidence="2">
    <location>
        <begin position="91"/>
        <end position="202"/>
    </location>
</feature>
<gene>
    <name evidence="3" type="ORF">BHK69_15895</name>
</gene>
<dbReference type="Gene3D" id="3.30.1330.60">
    <property type="entry name" value="OmpA-like domain"/>
    <property type="match status" value="1"/>
</dbReference>
<dbReference type="EMBL" id="CP017147">
    <property type="protein sequence ID" value="AOO81736.1"/>
    <property type="molecule type" value="Genomic_DNA"/>
</dbReference>
<evidence type="ECO:0000313" key="3">
    <source>
        <dbReference type="EMBL" id="AOO81736.1"/>
    </source>
</evidence>
<dbReference type="InterPro" id="IPR006665">
    <property type="entry name" value="OmpA-like"/>
</dbReference>
<dbReference type="KEGG" id="bvv:BHK69_15895"/>
<dbReference type="Pfam" id="PF00691">
    <property type="entry name" value="OmpA"/>
    <property type="match status" value="1"/>
</dbReference>
<dbReference type="SUPFAM" id="SSF103088">
    <property type="entry name" value="OmpA-like"/>
    <property type="match status" value="1"/>
</dbReference>
<keyword evidence="4" id="KW-1185">Reference proteome</keyword>
<protein>
    <recommendedName>
        <fullName evidence="2">OmpA-like domain-containing protein</fullName>
    </recommendedName>
</protein>
<reference evidence="3 4" key="1">
    <citation type="journal article" date="2015" name="Antonie Van Leeuwenhoek">
        <title>Bosea vaviloviae sp. nov., a new species of slow-growing rhizobia isolated from nodules of the relict species Vavilovia formosa (Stev.) Fed.</title>
        <authorList>
            <person name="Safronova V.I."/>
            <person name="Kuznetsova I.G."/>
            <person name="Sazanova A.L."/>
            <person name="Kimeklis A.K."/>
            <person name="Belimov A.A."/>
            <person name="Andronov E.E."/>
            <person name="Pinaev A.G."/>
            <person name="Chizhevskaya E.P."/>
            <person name="Pukhaev A.R."/>
            <person name="Popov K.P."/>
            <person name="Willems A."/>
            <person name="Tikhonovich I.A."/>
        </authorList>
    </citation>
    <scope>NUCLEOTIDE SEQUENCE [LARGE SCALE GENOMIC DNA]</scope>
    <source>
        <strain evidence="3 4">Vaf18</strain>
    </source>
</reference>
<proteinExistence type="predicted"/>
<keyword evidence="1" id="KW-0472">Membrane</keyword>
<evidence type="ECO:0000313" key="4">
    <source>
        <dbReference type="Proteomes" id="UP000094969"/>
    </source>
</evidence>
<dbReference type="GO" id="GO:0016020">
    <property type="term" value="C:membrane"/>
    <property type="evidence" value="ECO:0007669"/>
    <property type="project" value="UniProtKB-UniRule"/>
</dbReference>
<dbReference type="InterPro" id="IPR036737">
    <property type="entry name" value="OmpA-like_sf"/>
</dbReference>
<evidence type="ECO:0000259" key="2">
    <source>
        <dbReference type="PROSITE" id="PS51123"/>
    </source>
</evidence>
<evidence type="ECO:0000256" key="1">
    <source>
        <dbReference type="PROSITE-ProRule" id="PRU00473"/>
    </source>
</evidence>
<dbReference type="STRING" id="1526658.BHK69_15895"/>
<dbReference type="PROSITE" id="PS51123">
    <property type="entry name" value="OMPA_2"/>
    <property type="match status" value="1"/>
</dbReference>
<dbReference type="Proteomes" id="UP000094969">
    <property type="component" value="Chromosome"/>
</dbReference>
<dbReference type="AlphaFoldDB" id="A0A1D7U2Y0"/>
<accession>A0A1D7U2Y0</accession>